<evidence type="ECO:0000259" key="2">
    <source>
        <dbReference type="PROSITE" id="PS50003"/>
    </source>
</evidence>
<feature type="domain" description="PH" evidence="2">
    <location>
        <begin position="2"/>
        <end position="107"/>
    </location>
</feature>
<dbReference type="InterPro" id="IPR001605">
    <property type="entry name" value="PH_dom-spectrin-type"/>
</dbReference>
<dbReference type="PROSITE" id="PS50003">
    <property type="entry name" value="PH_DOMAIN"/>
    <property type="match status" value="1"/>
</dbReference>
<feature type="compositionally biased region" description="Basic and acidic residues" evidence="1">
    <location>
        <begin position="190"/>
        <end position="199"/>
    </location>
</feature>
<protein>
    <submittedName>
        <fullName evidence="4">PH domain-containing protein</fullName>
    </submittedName>
</protein>
<dbReference type="WBParaSite" id="maker-uti_cns_0013214-snap-gene-0.2-mRNA-1">
    <property type="protein sequence ID" value="maker-uti_cns_0013214-snap-gene-0.2-mRNA-1"/>
    <property type="gene ID" value="maker-uti_cns_0013214-snap-gene-0.2"/>
</dbReference>
<feature type="compositionally biased region" description="Low complexity" evidence="1">
    <location>
        <begin position="123"/>
        <end position="138"/>
    </location>
</feature>
<dbReference type="AlphaFoldDB" id="A0A1I8IIM1"/>
<feature type="compositionally biased region" description="Low complexity" evidence="1">
    <location>
        <begin position="232"/>
        <end position="246"/>
    </location>
</feature>
<dbReference type="InterPro" id="IPR001849">
    <property type="entry name" value="PH_domain"/>
</dbReference>
<sequence>MPPSIEGELEARQELQSGGVKNPARKWKKRYAALCGHLLALFKDKTAYNTGDRALHSLVIYAAQCETDSEHRNSLRLQLKDGSLYLLMLPSNQDCLAWRGQIKFRAGLDPSRQLVEEELQAPVEEPAAAPAVPAAMATEEAENDETEVTESLSSEIDSQPVAKLTEDDAVPPLKSQNAVPTGGTAATVGKKIEEKKSSGKAEAAATRGPSSSATLSAAAMSSAAGKDKKKSSTSSGSSLFRMFSSGRSKKKEKEKEKN</sequence>
<evidence type="ECO:0000313" key="4">
    <source>
        <dbReference type="WBParaSite" id="maker-uti_cns_0013214-snap-gene-0.2-mRNA-1"/>
    </source>
</evidence>
<dbReference type="SUPFAM" id="SSF50729">
    <property type="entry name" value="PH domain-like"/>
    <property type="match status" value="1"/>
</dbReference>
<dbReference type="Proteomes" id="UP000095280">
    <property type="component" value="Unplaced"/>
</dbReference>
<reference evidence="4" key="1">
    <citation type="submission" date="2016-11" db="UniProtKB">
        <authorList>
            <consortium name="WormBaseParasite"/>
        </authorList>
    </citation>
    <scope>IDENTIFICATION</scope>
</reference>
<dbReference type="Pfam" id="PF00169">
    <property type="entry name" value="PH"/>
    <property type="match status" value="1"/>
</dbReference>
<dbReference type="Gene3D" id="2.30.29.30">
    <property type="entry name" value="Pleckstrin-homology domain (PH domain)/Phosphotyrosine-binding domain (PTB)"/>
    <property type="match status" value="1"/>
</dbReference>
<accession>A0A1I8IIM1</accession>
<evidence type="ECO:0000256" key="1">
    <source>
        <dbReference type="SAM" id="MobiDB-lite"/>
    </source>
</evidence>
<evidence type="ECO:0000313" key="3">
    <source>
        <dbReference type="Proteomes" id="UP000095280"/>
    </source>
</evidence>
<feature type="compositionally biased region" description="Low complexity" evidence="1">
    <location>
        <begin position="200"/>
        <end position="224"/>
    </location>
</feature>
<dbReference type="PRINTS" id="PR00683">
    <property type="entry name" value="SPECTRINPH"/>
</dbReference>
<dbReference type="InterPro" id="IPR011993">
    <property type="entry name" value="PH-like_dom_sf"/>
</dbReference>
<feature type="compositionally biased region" description="Acidic residues" evidence="1">
    <location>
        <begin position="139"/>
        <end position="148"/>
    </location>
</feature>
<name>A0A1I8IIM1_9PLAT</name>
<dbReference type="SMART" id="SM00233">
    <property type="entry name" value="PH"/>
    <property type="match status" value="1"/>
</dbReference>
<proteinExistence type="predicted"/>
<keyword evidence="3" id="KW-1185">Reference proteome</keyword>
<feature type="region of interest" description="Disordered" evidence="1">
    <location>
        <begin position="123"/>
        <end position="258"/>
    </location>
</feature>
<organism evidence="3 4">
    <name type="scientific">Macrostomum lignano</name>
    <dbReference type="NCBI Taxonomy" id="282301"/>
    <lineage>
        <taxon>Eukaryota</taxon>
        <taxon>Metazoa</taxon>
        <taxon>Spiralia</taxon>
        <taxon>Lophotrochozoa</taxon>
        <taxon>Platyhelminthes</taxon>
        <taxon>Rhabditophora</taxon>
        <taxon>Macrostomorpha</taxon>
        <taxon>Macrostomida</taxon>
        <taxon>Macrostomidae</taxon>
        <taxon>Macrostomum</taxon>
    </lineage>
</organism>
<dbReference type="GO" id="GO:0005543">
    <property type="term" value="F:phospholipid binding"/>
    <property type="evidence" value="ECO:0007669"/>
    <property type="project" value="InterPro"/>
</dbReference>